<comment type="caution">
    <text evidence="1">The sequence shown here is derived from an EMBL/GenBank/DDBJ whole genome shotgun (WGS) entry which is preliminary data.</text>
</comment>
<keyword evidence="2" id="KW-1185">Reference proteome</keyword>
<dbReference type="EMBL" id="JAVDWH010000001">
    <property type="protein sequence ID" value="MDR7085782.1"/>
    <property type="molecule type" value="Genomic_DNA"/>
</dbReference>
<organism evidence="1 2">
    <name type="scientific">Aeromicrobium panaciterrae</name>
    <dbReference type="NCBI Taxonomy" id="363861"/>
    <lineage>
        <taxon>Bacteria</taxon>
        <taxon>Bacillati</taxon>
        <taxon>Actinomycetota</taxon>
        <taxon>Actinomycetes</taxon>
        <taxon>Propionibacteriales</taxon>
        <taxon>Nocardioidaceae</taxon>
        <taxon>Aeromicrobium</taxon>
    </lineage>
</organism>
<evidence type="ECO:0000313" key="2">
    <source>
        <dbReference type="Proteomes" id="UP001257739"/>
    </source>
</evidence>
<proteinExistence type="predicted"/>
<sequence>MFHQFFDDAAIFPPGNMPMKEAVRAHLARRGTPEGEYVGPFICSAPRLGELRDALGHGHLELSLVATVDEFNHAAHDLAAQQNLTLVALELNGEVDRLPEIPNGLRVFVERTWHESLRVPEGAMLKLRCGGPDTRDTPSACQLGGAIQHCVENDLAFKLTAGLHHAVRTERDHGFLNILAAVNAAIDGSDPVPALLESDAAALKVSNPEAVRRLFRSIGTCSIDEPVTDLRELELIA</sequence>
<dbReference type="RefSeq" id="WP_309966679.1">
    <property type="nucleotide sequence ID" value="NZ_JAVDWH010000001.1"/>
</dbReference>
<accession>A0ABU1UKR9</accession>
<dbReference type="Proteomes" id="UP001257739">
    <property type="component" value="Unassembled WGS sequence"/>
</dbReference>
<protein>
    <submittedName>
        <fullName evidence="1">Uncharacterized protein</fullName>
    </submittedName>
</protein>
<reference evidence="1 2" key="1">
    <citation type="submission" date="2023-07" db="EMBL/GenBank/DDBJ databases">
        <title>Sorghum-associated microbial communities from plants grown in Nebraska, USA.</title>
        <authorList>
            <person name="Schachtman D."/>
        </authorList>
    </citation>
    <scope>NUCLEOTIDE SEQUENCE [LARGE SCALE GENOMIC DNA]</scope>
    <source>
        <strain evidence="1 2">BE248</strain>
    </source>
</reference>
<gene>
    <name evidence="1" type="ORF">J2X11_000621</name>
</gene>
<evidence type="ECO:0000313" key="1">
    <source>
        <dbReference type="EMBL" id="MDR7085782.1"/>
    </source>
</evidence>
<name>A0ABU1UKR9_9ACTN</name>